<gene>
    <name evidence="2" type="ORF">GCM10022278_07450</name>
</gene>
<accession>A0ABP7NNB2</accession>
<organism evidence="2 3">
    <name type="scientific">Allohahella marinimesophila</name>
    <dbReference type="NCBI Taxonomy" id="1054972"/>
    <lineage>
        <taxon>Bacteria</taxon>
        <taxon>Pseudomonadati</taxon>
        <taxon>Pseudomonadota</taxon>
        <taxon>Gammaproteobacteria</taxon>
        <taxon>Oceanospirillales</taxon>
        <taxon>Hahellaceae</taxon>
        <taxon>Allohahella</taxon>
    </lineage>
</organism>
<proteinExistence type="predicted"/>
<keyword evidence="3" id="KW-1185">Reference proteome</keyword>
<sequence length="229" mass="26494">MSESTEYGEPAVPLLALLGKAFYQAQALEHTLAGLYGTSPHSIASRWKSRLRKMMYTSSQGQLGKVTEDIIYDLEIPEQHWNILQKALFLRHWIKNAFFHEAGHRLQAMDDDEIEALSYRLQMACDEMADAVRAISEMLLDREYYSRDDDISERVAMAVEKYWVGSKEEAAAEPNWENESVQPRRRKSDRLDDAKKKEPREPDARPHARLASETRNMSVGRPRFYGKRS</sequence>
<name>A0ABP7NNB2_9GAMM</name>
<evidence type="ECO:0000256" key="1">
    <source>
        <dbReference type="SAM" id="MobiDB-lite"/>
    </source>
</evidence>
<feature type="compositionally biased region" description="Basic and acidic residues" evidence="1">
    <location>
        <begin position="189"/>
        <end position="212"/>
    </location>
</feature>
<feature type="region of interest" description="Disordered" evidence="1">
    <location>
        <begin position="172"/>
        <end position="229"/>
    </location>
</feature>
<comment type="caution">
    <text evidence="2">The sequence shown here is derived from an EMBL/GenBank/DDBJ whole genome shotgun (WGS) entry which is preliminary data.</text>
</comment>
<dbReference type="EMBL" id="BAABBO010000001">
    <property type="protein sequence ID" value="GAA3950815.1"/>
    <property type="molecule type" value="Genomic_DNA"/>
</dbReference>
<dbReference type="Proteomes" id="UP001501337">
    <property type="component" value="Unassembled WGS sequence"/>
</dbReference>
<dbReference type="RefSeq" id="WP_344803392.1">
    <property type="nucleotide sequence ID" value="NZ_BAABBO010000001.1"/>
</dbReference>
<reference evidence="3" key="1">
    <citation type="journal article" date="2019" name="Int. J. Syst. Evol. Microbiol.">
        <title>The Global Catalogue of Microorganisms (GCM) 10K type strain sequencing project: providing services to taxonomists for standard genome sequencing and annotation.</title>
        <authorList>
            <consortium name="The Broad Institute Genomics Platform"/>
            <consortium name="The Broad Institute Genome Sequencing Center for Infectious Disease"/>
            <person name="Wu L."/>
            <person name="Ma J."/>
        </authorList>
    </citation>
    <scope>NUCLEOTIDE SEQUENCE [LARGE SCALE GENOMIC DNA]</scope>
    <source>
        <strain evidence="3">JCM 17555</strain>
    </source>
</reference>
<protein>
    <submittedName>
        <fullName evidence="2">Uncharacterized protein</fullName>
    </submittedName>
</protein>
<evidence type="ECO:0000313" key="3">
    <source>
        <dbReference type="Proteomes" id="UP001501337"/>
    </source>
</evidence>
<evidence type="ECO:0000313" key="2">
    <source>
        <dbReference type="EMBL" id="GAA3950815.1"/>
    </source>
</evidence>